<feature type="chain" id="PRO_5042094968" description="Secreted protein" evidence="1">
    <location>
        <begin position="27"/>
        <end position="226"/>
    </location>
</feature>
<sequence length="226" mass="26697">MTMKHQNLAGLAVMLCVGLTCFPALAEKICVERSSRVIDMDKDTPGDIHRFCEVYGECFYQNQYTDVTKRCTEIPETKSERERRLIQNEINYRQYLRDEKYLETIEKNRTPEELEELRKQCVVPPGPYYEYRGKEKEKLFKKFEDKLAISFEGNDLMKPSGHISINDNGQWFVCYSAWLNLKNGYQQRHDWIMSSEGWMIDNFQVGRSFFNEIEKKACYSNGEIAE</sequence>
<dbReference type="AlphaFoldDB" id="A0AAC9KA50"/>
<dbReference type="EMBL" id="CP018191">
    <property type="protein sequence ID" value="APH54851.1"/>
    <property type="molecule type" value="Genomic_DNA"/>
</dbReference>
<proteinExistence type="predicted"/>
<name>A0AAC9KA50_9PROT</name>
<feature type="signal peptide" evidence="1">
    <location>
        <begin position="1"/>
        <end position="26"/>
    </location>
</feature>
<reference evidence="3" key="1">
    <citation type="submission" date="2016-11" db="EMBL/GenBank/DDBJ databases">
        <title>Comparative genomic and phenotypic analysis of Granulibacter bethesdensis clinical isolates from patients with chronic granulomatous disease.</title>
        <authorList>
            <person name="Zarember K.A."/>
            <person name="Porcella S.F."/>
            <person name="Chu J."/>
            <person name="Ding L."/>
            <person name="Dahlstrom E."/>
            <person name="Barbian K."/>
            <person name="Martens C."/>
            <person name="Sykora L."/>
            <person name="Kramer S."/>
            <person name="Pettinato A.M."/>
            <person name="Hong H."/>
            <person name="Wald G."/>
            <person name="Berg L.J."/>
            <person name="Rogge L.S."/>
            <person name="Greenberg D.E."/>
            <person name="Falcone E.L."/>
            <person name="Neves J.F."/>
            <person name="Simoes M.J."/>
            <person name="Casal M."/>
            <person name="Rodriguez-Lopez F.C."/>
            <person name="Zelazny A."/>
            <person name="Gallin J.I."/>
            <person name="Holland S.M."/>
        </authorList>
    </citation>
    <scope>NUCLEOTIDE SEQUENCE [LARGE SCALE GENOMIC DNA]</scope>
    <source>
        <strain evidence="3">NIH9.1</strain>
    </source>
</reference>
<evidence type="ECO:0000313" key="3">
    <source>
        <dbReference type="Proteomes" id="UP000182373"/>
    </source>
</evidence>
<keyword evidence="1" id="KW-0732">Signal</keyword>
<evidence type="ECO:0000256" key="1">
    <source>
        <dbReference type="SAM" id="SignalP"/>
    </source>
</evidence>
<evidence type="ECO:0000313" key="2">
    <source>
        <dbReference type="EMBL" id="APH54851.1"/>
    </source>
</evidence>
<organism evidence="2 3">
    <name type="scientific">Granulibacter bethesdensis</name>
    <dbReference type="NCBI Taxonomy" id="364410"/>
    <lineage>
        <taxon>Bacteria</taxon>
        <taxon>Pseudomonadati</taxon>
        <taxon>Pseudomonadota</taxon>
        <taxon>Alphaproteobacteria</taxon>
        <taxon>Acetobacterales</taxon>
        <taxon>Acetobacteraceae</taxon>
        <taxon>Granulibacter</taxon>
    </lineage>
</organism>
<dbReference type="Proteomes" id="UP000182373">
    <property type="component" value="Chromosome"/>
</dbReference>
<protein>
    <recommendedName>
        <fullName evidence="4">Secreted protein</fullName>
    </recommendedName>
</protein>
<accession>A0AAC9KA50</accession>
<evidence type="ECO:0008006" key="4">
    <source>
        <dbReference type="Google" id="ProtNLM"/>
    </source>
</evidence>
<gene>
    <name evidence="2" type="ORF">GbCGDNIH9_1565</name>
</gene>